<comment type="catalytic activity">
    <reaction evidence="20">
        <text>1D-myo-inositol 1,3,4-trisphosphate + H2O = 1D-myo-inositol 1,3-bisphosphate + phosphate</text>
        <dbReference type="Rhea" id="RHEA:43392"/>
        <dbReference type="ChEBI" id="CHEBI:15377"/>
        <dbReference type="ChEBI" id="CHEBI:43474"/>
        <dbReference type="ChEBI" id="CHEBI:58414"/>
        <dbReference type="ChEBI" id="CHEBI:83242"/>
    </reaction>
    <physiologicalReaction direction="left-to-right" evidence="20">
        <dbReference type="Rhea" id="RHEA:43393"/>
    </physiologicalReaction>
</comment>
<organism evidence="26 27">
    <name type="scientific">Pygocentrus nattereri</name>
    <name type="common">Red-bellied piranha</name>
    <dbReference type="NCBI Taxonomy" id="42514"/>
    <lineage>
        <taxon>Eukaryota</taxon>
        <taxon>Metazoa</taxon>
        <taxon>Chordata</taxon>
        <taxon>Craniata</taxon>
        <taxon>Vertebrata</taxon>
        <taxon>Euteleostomi</taxon>
        <taxon>Actinopterygii</taxon>
        <taxon>Neopterygii</taxon>
        <taxon>Teleostei</taxon>
        <taxon>Ostariophysi</taxon>
        <taxon>Characiformes</taxon>
        <taxon>Characoidei</taxon>
        <taxon>Pygocentrus</taxon>
    </lineage>
</organism>
<dbReference type="Pfam" id="PF00168">
    <property type="entry name" value="C2"/>
    <property type="match status" value="1"/>
</dbReference>
<keyword evidence="14" id="KW-0770">Synapse</keyword>
<dbReference type="GO" id="GO:0005886">
    <property type="term" value="C:plasma membrane"/>
    <property type="evidence" value="ECO:0007669"/>
    <property type="project" value="UniProtKB-SubCell"/>
</dbReference>
<accession>A0AAR2M2W6</accession>
<evidence type="ECO:0000256" key="7">
    <source>
        <dbReference type="ARBA" id="ARBA00006306"/>
    </source>
</evidence>
<keyword evidence="17" id="KW-0539">Nucleus</keyword>
<evidence type="ECO:0000256" key="10">
    <source>
        <dbReference type="ARBA" id="ARBA00022490"/>
    </source>
</evidence>
<evidence type="ECO:0000256" key="8">
    <source>
        <dbReference type="ARBA" id="ARBA00013037"/>
    </source>
</evidence>
<evidence type="ECO:0000256" key="5">
    <source>
        <dbReference type="ARBA" id="ARBA00004565"/>
    </source>
</evidence>
<keyword evidence="10" id="KW-0963">Cytoplasm</keyword>
<evidence type="ECO:0000256" key="15">
    <source>
        <dbReference type="ARBA" id="ARBA00023098"/>
    </source>
</evidence>
<name>A0AAR2M2W6_PYGNA</name>
<evidence type="ECO:0000256" key="18">
    <source>
        <dbReference type="ARBA" id="ARBA00034105"/>
    </source>
</evidence>
<evidence type="ECO:0000256" key="3">
    <source>
        <dbReference type="ARBA" id="ARBA00004236"/>
    </source>
</evidence>
<reference evidence="26" key="2">
    <citation type="submission" date="2025-08" db="UniProtKB">
        <authorList>
            <consortium name="Ensembl"/>
        </authorList>
    </citation>
    <scope>IDENTIFICATION</scope>
</reference>
<dbReference type="GO" id="GO:0044281">
    <property type="term" value="P:small molecule metabolic process"/>
    <property type="evidence" value="ECO:0007669"/>
    <property type="project" value="UniProtKB-ARBA"/>
</dbReference>
<feature type="domain" description="C2" evidence="25">
    <location>
        <begin position="1"/>
        <end position="119"/>
    </location>
</feature>
<keyword evidence="11" id="KW-0597">Phosphoprotein</keyword>
<dbReference type="GO" id="GO:0055038">
    <property type="term" value="C:recycling endosome membrane"/>
    <property type="evidence" value="ECO:0007669"/>
    <property type="project" value="UniProtKB-SubCell"/>
</dbReference>
<evidence type="ECO:0000256" key="6">
    <source>
        <dbReference type="ARBA" id="ARBA00004847"/>
    </source>
</evidence>
<comment type="similarity">
    <text evidence="7">Belongs to the inositol 3,4-bisphosphate 4-phosphatase family.</text>
</comment>
<evidence type="ECO:0000256" key="21">
    <source>
        <dbReference type="ARBA" id="ARBA00065112"/>
    </source>
</evidence>
<evidence type="ECO:0000256" key="11">
    <source>
        <dbReference type="ARBA" id="ARBA00022553"/>
    </source>
</evidence>
<dbReference type="Gene3D" id="2.60.40.150">
    <property type="entry name" value="C2 domain"/>
    <property type="match status" value="1"/>
</dbReference>
<evidence type="ECO:0000256" key="12">
    <source>
        <dbReference type="ARBA" id="ARBA00022753"/>
    </source>
</evidence>
<comment type="subunit">
    <text evidence="21">Interacts with INPP5F.</text>
</comment>
<dbReference type="SUPFAM" id="SSF49562">
    <property type="entry name" value="C2 domain (Calcium/lipid-binding domain, CaLB)"/>
    <property type="match status" value="1"/>
</dbReference>
<keyword evidence="16" id="KW-0472">Membrane</keyword>
<comment type="subcellular location">
    <subcellularLocation>
        <location evidence="3">Cell membrane</location>
    </subcellularLocation>
    <subcellularLocation>
        <location evidence="4">Cytoplasm</location>
    </subcellularLocation>
    <subcellularLocation>
        <location evidence="2">Early endosome membrane</location>
    </subcellularLocation>
    <subcellularLocation>
        <location evidence="1">Nucleus</location>
    </subcellularLocation>
    <subcellularLocation>
        <location evidence="18">Postsynaptic density</location>
    </subcellularLocation>
    <subcellularLocation>
        <location evidence="5">Recycling endosome membrane</location>
    </subcellularLocation>
</comment>
<keyword evidence="13" id="KW-0378">Hydrolase</keyword>
<dbReference type="PROSITE" id="PS50004">
    <property type="entry name" value="C2"/>
    <property type="match status" value="1"/>
</dbReference>
<dbReference type="GeneTree" id="ENSGT00940000157360"/>
<evidence type="ECO:0000256" key="20">
    <source>
        <dbReference type="ARBA" id="ARBA00051892"/>
    </source>
</evidence>
<evidence type="ECO:0000256" key="24">
    <source>
        <dbReference type="ARBA" id="ARBA00082036"/>
    </source>
</evidence>
<dbReference type="Proteomes" id="UP001501920">
    <property type="component" value="Chromosome 30"/>
</dbReference>
<evidence type="ECO:0000256" key="16">
    <source>
        <dbReference type="ARBA" id="ARBA00023136"/>
    </source>
</evidence>
<evidence type="ECO:0000256" key="1">
    <source>
        <dbReference type="ARBA" id="ARBA00004123"/>
    </source>
</evidence>
<dbReference type="GO" id="GO:0016316">
    <property type="term" value="F:phosphatidylinositol-3,4-bisphosphate 4-phosphatase activity"/>
    <property type="evidence" value="ECO:0007669"/>
    <property type="project" value="UniProtKB-EC"/>
</dbReference>
<evidence type="ECO:0000256" key="2">
    <source>
        <dbReference type="ARBA" id="ARBA00004146"/>
    </source>
</evidence>
<comment type="catalytic activity">
    <reaction evidence="19">
        <text>1D-myo-inositol 3,4-bisphosphate + H2O = 1D-myo-inositol 3-phosphate + phosphate</text>
        <dbReference type="Rhea" id="RHEA:43388"/>
        <dbReference type="ChEBI" id="CHEBI:15377"/>
        <dbReference type="ChEBI" id="CHEBI:43474"/>
        <dbReference type="ChEBI" id="CHEBI:58401"/>
        <dbReference type="ChEBI" id="CHEBI:83241"/>
    </reaction>
    <physiologicalReaction direction="left-to-right" evidence="19">
        <dbReference type="Rhea" id="RHEA:43389"/>
    </physiologicalReaction>
</comment>
<reference evidence="26 27" key="1">
    <citation type="submission" date="2020-10" db="EMBL/GenBank/DDBJ databases">
        <title>Pygocentrus nattereri (red-bellied piranha) genome, fPygNat1, primary haplotype.</title>
        <authorList>
            <person name="Myers G."/>
            <person name="Meyer A."/>
            <person name="Karagic N."/>
            <person name="Pippel M."/>
            <person name="Winkler S."/>
            <person name="Tracey A."/>
            <person name="Wood J."/>
            <person name="Formenti G."/>
            <person name="Howe K."/>
            <person name="Fedrigo O."/>
            <person name="Jarvis E.D."/>
        </authorList>
    </citation>
    <scope>NUCLEOTIDE SEQUENCE [LARGE SCALE GENOMIC DNA]</scope>
</reference>
<evidence type="ECO:0000256" key="19">
    <source>
        <dbReference type="ARBA" id="ARBA00051770"/>
    </source>
</evidence>
<keyword evidence="27" id="KW-1185">Reference proteome</keyword>
<evidence type="ECO:0000256" key="23">
    <source>
        <dbReference type="ARBA" id="ARBA00080875"/>
    </source>
</evidence>
<dbReference type="FunFam" id="2.60.40.150:FF:000038">
    <property type="entry name" value="Type I inositol 3,4-bisphosphate 4-phosphatase"/>
    <property type="match status" value="1"/>
</dbReference>
<comment type="pathway">
    <text evidence="6">Signal transduction; phosphatidylinositol signaling pathway.</text>
</comment>
<keyword evidence="12" id="KW-0967">Endosome</keyword>
<evidence type="ECO:0000256" key="22">
    <source>
        <dbReference type="ARBA" id="ARBA00074640"/>
    </source>
</evidence>
<dbReference type="CDD" id="cd04048">
    <property type="entry name" value="C2A_Copine"/>
    <property type="match status" value="1"/>
</dbReference>
<protein>
    <recommendedName>
        <fullName evidence="22">Inositol polyphosphate-4-phosphatase type I A</fullName>
        <ecNumber evidence="8">3.1.3.66</ecNumber>
    </recommendedName>
    <alternativeName>
        <fullName evidence="24">Inositol polyphosphate 4-phosphatase type I</fullName>
    </alternativeName>
    <alternativeName>
        <fullName evidence="23">Type I inositol 3,4-bisphosphate 4-phosphatase</fullName>
    </alternativeName>
</protein>
<evidence type="ECO:0000313" key="27">
    <source>
        <dbReference type="Proteomes" id="UP001501920"/>
    </source>
</evidence>
<dbReference type="InterPro" id="IPR039034">
    <property type="entry name" value="INPP4"/>
</dbReference>
<dbReference type="PANTHER" id="PTHR12187">
    <property type="entry name" value="AGAP000124-PA"/>
    <property type="match status" value="1"/>
</dbReference>
<dbReference type="GO" id="GO:0031901">
    <property type="term" value="C:early endosome membrane"/>
    <property type="evidence" value="ECO:0007669"/>
    <property type="project" value="UniProtKB-SubCell"/>
</dbReference>
<proteinExistence type="inferred from homology"/>
<keyword evidence="9" id="KW-1003">Cell membrane</keyword>
<evidence type="ECO:0000256" key="17">
    <source>
        <dbReference type="ARBA" id="ARBA00023242"/>
    </source>
</evidence>
<dbReference type="InterPro" id="IPR035892">
    <property type="entry name" value="C2_domain_sf"/>
</dbReference>
<evidence type="ECO:0000256" key="4">
    <source>
        <dbReference type="ARBA" id="ARBA00004496"/>
    </source>
</evidence>
<evidence type="ECO:0000256" key="13">
    <source>
        <dbReference type="ARBA" id="ARBA00022801"/>
    </source>
</evidence>
<dbReference type="AlphaFoldDB" id="A0AAR2M2W6"/>
<evidence type="ECO:0000256" key="14">
    <source>
        <dbReference type="ARBA" id="ARBA00023018"/>
    </source>
</evidence>
<dbReference type="GO" id="GO:0005634">
    <property type="term" value="C:nucleus"/>
    <property type="evidence" value="ECO:0007669"/>
    <property type="project" value="UniProtKB-SubCell"/>
</dbReference>
<evidence type="ECO:0000256" key="9">
    <source>
        <dbReference type="ARBA" id="ARBA00022475"/>
    </source>
</evidence>
<keyword evidence="15" id="KW-0443">Lipid metabolism</keyword>
<evidence type="ECO:0000313" key="26">
    <source>
        <dbReference type="Ensembl" id="ENSPNAP00000081374.1"/>
    </source>
</evidence>
<dbReference type="GO" id="GO:0014069">
    <property type="term" value="C:postsynaptic density"/>
    <property type="evidence" value="ECO:0007669"/>
    <property type="project" value="UniProtKB-SubCell"/>
</dbReference>
<dbReference type="Ensembl" id="ENSPNAT00000067557.1">
    <property type="protein sequence ID" value="ENSPNAP00000081374.1"/>
    <property type="gene ID" value="ENSPNAG00000020430.2"/>
</dbReference>
<dbReference type="PANTHER" id="PTHR12187:SF4">
    <property type="entry name" value="INOSITOL POLYPHOSPHATE-4-PHOSPHATASE TYPE I A"/>
    <property type="match status" value="1"/>
</dbReference>
<evidence type="ECO:0000259" key="25">
    <source>
        <dbReference type="PROSITE" id="PS50004"/>
    </source>
</evidence>
<reference evidence="26" key="3">
    <citation type="submission" date="2025-09" db="UniProtKB">
        <authorList>
            <consortium name="Ensembl"/>
        </authorList>
    </citation>
    <scope>IDENTIFICATION</scope>
</reference>
<sequence length="904" mass="102560">MGNSQDPDEPVLEFSLACSELTTPNLDRKPNSFVSVSCTTPPQAFWTKHAQTEIIEGTANPMFLSSVAFFQDSFINQQTQIKLSVYDVKDRSQGTMYLLGSIMFPVKELLQDKNHTLHLPLSSAENKQVGNITVIAWQLEEKRDQRVPVARLPDTINGRTVLAVDESLTESMGIRAKYASLSKDTLLRSVFGGTMSRMYRFPTTDGNHLRILEQMAESVLSLNVPRQFVKLLLEEDAARVCELEELGELSPCWENLRRQIVTQYQSVILTYQETLRDLQDYKGPSFKASNLKADKKLEFMPTNLHVQRMRVQDDTGFDHTYDVVTIGAPAAHCQGFKNSGLRKLIQKFEEAKKHFSGCCFHFSQSIVYMPQDIVRAKEIISHINTLKTQVSYYAERLSRAAKERSANGLERTLTILADKTRQLVTVCDCKLLASAVQALNAARPEYIASKNSPSADLEHVVLRNDQDTLLAKWSGRNSRSSLHVDWHEEEWEKVWVNVDKSLECIIQRVDKLLQRERLRTRLCVLVLLPNCACCTSTPLDGSSSREESYPGEWSEALYPLLTTLTECVAMMSDKAKKSMVFLLMQDRAPTIAMDLSLQYRRDVVFCQTLTALICGFIIKLRNCLRDDGFLRQLYTIGLLAQFESLLSTYGEELAMLEDMSVGIMDLRNVTFKVTQAISTSSPDMLPVITGNRDGFNVRIPLPGSMFDALPREIQNGMLLRVQPVLFNVGINEQQTLAEKFGDTSLQELINIESLARLNSYYEQFKEVLPEDCLPRSRSQTCLPELLRFLGQNVHARKNKNVDILWQAAEICRRLNGVRFTSCKSAKDRTAMSVTLEQCLILQHEHGMAPQVFTQALDCMRSEGCRRENTVKNVGCRKYAFNYLQLKAFPKHYRPPDGTFGKVES</sequence>
<dbReference type="EC" id="3.1.3.66" evidence="8"/>
<dbReference type="InterPro" id="IPR000008">
    <property type="entry name" value="C2_dom"/>
</dbReference>